<evidence type="ECO:0000256" key="1">
    <source>
        <dbReference type="SAM" id="Coils"/>
    </source>
</evidence>
<dbReference type="RefSeq" id="WP_229816961.1">
    <property type="nucleotide sequence ID" value="NZ_BNAH01000001.1"/>
</dbReference>
<evidence type="ECO:0000259" key="2">
    <source>
        <dbReference type="Pfam" id="PF14237"/>
    </source>
</evidence>
<protein>
    <recommendedName>
        <fullName evidence="2">GYF domain-containing protein</fullName>
    </recommendedName>
</protein>
<dbReference type="Pfam" id="PF14237">
    <property type="entry name" value="GYF_2"/>
    <property type="match status" value="1"/>
</dbReference>
<organism evidence="3 4">
    <name type="scientific">Thalassotalea profundi</name>
    <dbReference type="NCBI Taxonomy" id="2036687"/>
    <lineage>
        <taxon>Bacteria</taxon>
        <taxon>Pseudomonadati</taxon>
        <taxon>Pseudomonadota</taxon>
        <taxon>Gammaproteobacteria</taxon>
        <taxon>Alteromonadales</taxon>
        <taxon>Colwelliaceae</taxon>
        <taxon>Thalassotalea</taxon>
    </lineage>
</organism>
<evidence type="ECO:0000313" key="4">
    <source>
        <dbReference type="Proteomes" id="UP000626370"/>
    </source>
</evidence>
<dbReference type="Proteomes" id="UP000626370">
    <property type="component" value="Unassembled WGS sequence"/>
</dbReference>
<evidence type="ECO:0000313" key="3">
    <source>
        <dbReference type="EMBL" id="GHE79069.1"/>
    </source>
</evidence>
<accession>A0ABQ3ICI8</accession>
<dbReference type="EMBL" id="BNAH01000001">
    <property type="protein sequence ID" value="GHE79069.1"/>
    <property type="molecule type" value="Genomic_DNA"/>
</dbReference>
<feature type="coiled-coil region" evidence="1">
    <location>
        <begin position="117"/>
        <end position="144"/>
    </location>
</feature>
<proteinExistence type="predicted"/>
<gene>
    <name evidence="3" type="ORF">GCM10011501_03750</name>
</gene>
<comment type="caution">
    <text evidence="3">The sequence shown here is derived from an EMBL/GenBank/DDBJ whole genome shotgun (WGS) entry which is preliminary data.</text>
</comment>
<sequence length="145" mass="16611">MVTMKKWYFSNDGKITGPFGLQAANEQVAKYPNAFAWHPSYAQWMPVSCVDEFDIFVSVPKPPMEVPKKLYEDFVGKEREMIATLQRIDKTLSVTNDSLHELDQDIDNTIEITHNLNIEVKTTIENIEQQFAALKKNLAVAKKHP</sequence>
<reference evidence="4" key="1">
    <citation type="journal article" date="2019" name="Int. J. Syst. Evol. Microbiol.">
        <title>The Global Catalogue of Microorganisms (GCM) 10K type strain sequencing project: providing services to taxonomists for standard genome sequencing and annotation.</title>
        <authorList>
            <consortium name="The Broad Institute Genomics Platform"/>
            <consortium name="The Broad Institute Genome Sequencing Center for Infectious Disease"/>
            <person name="Wu L."/>
            <person name="Ma J."/>
        </authorList>
    </citation>
    <scope>NUCLEOTIDE SEQUENCE [LARGE SCALE GENOMIC DNA]</scope>
    <source>
        <strain evidence="4">CGMCC 1.15922</strain>
    </source>
</reference>
<dbReference type="InterPro" id="IPR025640">
    <property type="entry name" value="GYF_2"/>
</dbReference>
<feature type="domain" description="GYF" evidence="2">
    <location>
        <begin position="7"/>
        <end position="53"/>
    </location>
</feature>
<keyword evidence="1" id="KW-0175">Coiled coil</keyword>
<name>A0ABQ3ICI8_9GAMM</name>
<keyword evidence="4" id="KW-1185">Reference proteome</keyword>